<keyword evidence="9" id="KW-0862">Zinc</keyword>
<dbReference type="NCBIfam" id="TIGR00614">
    <property type="entry name" value="recQ_fam"/>
    <property type="match status" value="1"/>
</dbReference>
<dbReference type="Pfam" id="PF14493">
    <property type="entry name" value="HTH_40"/>
    <property type="match status" value="1"/>
</dbReference>
<keyword evidence="13" id="KW-0234">DNA repair</keyword>
<dbReference type="CDD" id="cd18794">
    <property type="entry name" value="SF2_C_RecQ"/>
    <property type="match status" value="1"/>
</dbReference>
<dbReference type="SMART" id="SM00956">
    <property type="entry name" value="RQC"/>
    <property type="match status" value="1"/>
</dbReference>
<keyword evidence="11" id="KW-0238">DNA-binding</keyword>
<dbReference type="Pfam" id="PF00270">
    <property type="entry name" value="DEAD"/>
    <property type="match status" value="1"/>
</dbReference>
<dbReference type="GO" id="GO:0043138">
    <property type="term" value="F:3'-5' DNA helicase activity"/>
    <property type="evidence" value="ECO:0007669"/>
    <property type="project" value="UniProtKB-EC"/>
</dbReference>
<comment type="similarity">
    <text evidence="3">Belongs to the helicase family. RecQ subfamily.</text>
</comment>
<dbReference type="FunFam" id="3.40.50.300:FF:000156">
    <property type="entry name" value="ATP-dependent DNA helicase recQ"/>
    <property type="match status" value="1"/>
</dbReference>
<dbReference type="GO" id="GO:0009432">
    <property type="term" value="P:SOS response"/>
    <property type="evidence" value="ECO:0007669"/>
    <property type="project" value="UniProtKB-UniRule"/>
</dbReference>
<dbReference type="InterPro" id="IPR027417">
    <property type="entry name" value="P-loop_NTPase"/>
</dbReference>
<evidence type="ECO:0000256" key="9">
    <source>
        <dbReference type="ARBA" id="ARBA00022833"/>
    </source>
</evidence>
<dbReference type="GO" id="GO:0005737">
    <property type="term" value="C:cytoplasm"/>
    <property type="evidence" value="ECO:0007669"/>
    <property type="project" value="TreeGrafter"/>
</dbReference>
<dbReference type="InterPro" id="IPR004589">
    <property type="entry name" value="DNA_helicase_ATP-dep_RecQ"/>
</dbReference>
<dbReference type="Gene3D" id="1.10.10.10">
    <property type="entry name" value="Winged helix-like DNA-binding domain superfamily/Winged helix DNA-binding domain"/>
    <property type="match status" value="1"/>
</dbReference>
<dbReference type="FunFam" id="3.40.50.300:FF:000296">
    <property type="entry name" value="ATP-dependent DNA helicase RecQ"/>
    <property type="match status" value="1"/>
</dbReference>
<keyword evidence="6" id="KW-0227">DNA damage</keyword>
<dbReference type="InterPro" id="IPR001650">
    <property type="entry name" value="Helicase_C-like"/>
</dbReference>
<dbReference type="NCBIfam" id="TIGR01389">
    <property type="entry name" value="recQ"/>
    <property type="match status" value="1"/>
</dbReference>
<comment type="caution">
    <text evidence="20">The sequence shown here is derived from an EMBL/GenBank/DDBJ whole genome shotgun (WGS) entry which is preliminary data.</text>
</comment>
<evidence type="ECO:0000256" key="10">
    <source>
        <dbReference type="ARBA" id="ARBA00022840"/>
    </source>
</evidence>
<evidence type="ECO:0000256" key="15">
    <source>
        <dbReference type="ARBA" id="ARBA00034617"/>
    </source>
</evidence>
<name>A0A1J5IK83_9BACT</name>
<evidence type="ECO:0000256" key="1">
    <source>
        <dbReference type="ARBA" id="ARBA00001946"/>
    </source>
</evidence>
<evidence type="ECO:0000256" key="14">
    <source>
        <dbReference type="ARBA" id="ARBA00023235"/>
    </source>
</evidence>
<dbReference type="Pfam" id="PF00271">
    <property type="entry name" value="Helicase_C"/>
    <property type="match status" value="1"/>
</dbReference>
<comment type="cofactor">
    <cofactor evidence="1">
        <name>Mg(2+)</name>
        <dbReference type="ChEBI" id="CHEBI:18420"/>
    </cofactor>
</comment>
<dbReference type="GO" id="GO:0005524">
    <property type="term" value="F:ATP binding"/>
    <property type="evidence" value="ECO:0007669"/>
    <property type="project" value="UniProtKB-KW"/>
</dbReference>
<dbReference type="PROSITE" id="PS50967">
    <property type="entry name" value="HRDC"/>
    <property type="match status" value="1"/>
</dbReference>
<dbReference type="InterPro" id="IPR010997">
    <property type="entry name" value="HRDC-like_sf"/>
</dbReference>
<dbReference type="InterPro" id="IPR011545">
    <property type="entry name" value="DEAD/DEAH_box_helicase_dom"/>
</dbReference>
<dbReference type="GO" id="GO:0003677">
    <property type="term" value="F:DNA binding"/>
    <property type="evidence" value="ECO:0007669"/>
    <property type="project" value="UniProtKB-KW"/>
</dbReference>
<dbReference type="FunFam" id="1.10.150.80:FF:000002">
    <property type="entry name" value="ATP-dependent DNA helicase RecQ"/>
    <property type="match status" value="1"/>
</dbReference>
<evidence type="ECO:0000259" key="17">
    <source>
        <dbReference type="PROSITE" id="PS50967"/>
    </source>
</evidence>
<evidence type="ECO:0000256" key="16">
    <source>
        <dbReference type="NCBIfam" id="TIGR01389"/>
    </source>
</evidence>
<comment type="catalytic activity">
    <reaction evidence="15">
        <text>Couples ATP hydrolysis with the unwinding of duplex DNA by translocating in the 3'-5' direction.</text>
        <dbReference type="EC" id="5.6.2.4"/>
    </reaction>
</comment>
<gene>
    <name evidence="20" type="ORF">AUK40_02945</name>
</gene>
<dbReference type="SMART" id="SM00487">
    <property type="entry name" value="DEXDc"/>
    <property type="match status" value="1"/>
</dbReference>
<keyword evidence="10" id="KW-0067">ATP-binding</keyword>
<dbReference type="PANTHER" id="PTHR13710:SF105">
    <property type="entry name" value="ATP-DEPENDENT DNA HELICASE Q1"/>
    <property type="match status" value="1"/>
</dbReference>
<dbReference type="Pfam" id="PF09382">
    <property type="entry name" value="RQC"/>
    <property type="match status" value="1"/>
</dbReference>
<dbReference type="GO" id="GO:0016787">
    <property type="term" value="F:hydrolase activity"/>
    <property type="evidence" value="ECO:0007669"/>
    <property type="project" value="UniProtKB-KW"/>
</dbReference>
<dbReference type="GO" id="GO:0006260">
    <property type="term" value="P:DNA replication"/>
    <property type="evidence" value="ECO:0007669"/>
    <property type="project" value="InterPro"/>
</dbReference>
<reference evidence="20 21" key="1">
    <citation type="journal article" date="2016" name="Environ. Microbiol.">
        <title>Genomic resolution of a cold subsurface aquifer community provides metabolic insights for novel microbes adapted to high CO concentrations.</title>
        <authorList>
            <person name="Probst A.J."/>
            <person name="Castelle C.J."/>
            <person name="Singh A."/>
            <person name="Brown C.T."/>
            <person name="Anantharaman K."/>
            <person name="Sharon I."/>
            <person name="Hug L.A."/>
            <person name="Burstein D."/>
            <person name="Emerson J.B."/>
            <person name="Thomas B.C."/>
            <person name="Banfield J.F."/>
        </authorList>
    </citation>
    <scope>NUCLEOTIDE SEQUENCE [LARGE SCALE GENOMIC DNA]</scope>
    <source>
        <strain evidence="20">CG2_30_54_11</strain>
    </source>
</reference>
<dbReference type="SMART" id="SM00490">
    <property type="entry name" value="HELICc"/>
    <property type="match status" value="1"/>
</dbReference>
<dbReference type="InterPro" id="IPR018982">
    <property type="entry name" value="RQC_domain"/>
</dbReference>
<evidence type="ECO:0000256" key="2">
    <source>
        <dbReference type="ARBA" id="ARBA00001947"/>
    </source>
</evidence>
<evidence type="ECO:0000259" key="19">
    <source>
        <dbReference type="PROSITE" id="PS51194"/>
    </source>
</evidence>
<evidence type="ECO:0000256" key="13">
    <source>
        <dbReference type="ARBA" id="ARBA00023204"/>
    </source>
</evidence>
<dbReference type="EC" id="5.6.2.4" evidence="16"/>
<dbReference type="InterPro" id="IPR014001">
    <property type="entry name" value="Helicase_ATP-bd"/>
</dbReference>
<feature type="domain" description="HRDC" evidence="17">
    <location>
        <begin position="518"/>
        <end position="598"/>
    </location>
</feature>
<evidence type="ECO:0000256" key="11">
    <source>
        <dbReference type="ARBA" id="ARBA00023125"/>
    </source>
</evidence>
<feature type="domain" description="Helicase C-terminal" evidence="19">
    <location>
        <begin position="214"/>
        <end position="364"/>
    </location>
</feature>
<dbReference type="GO" id="GO:0009378">
    <property type="term" value="F:four-way junction helicase activity"/>
    <property type="evidence" value="ECO:0007669"/>
    <property type="project" value="TreeGrafter"/>
</dbReference>
<comment type="cofactor">
    <cofactor evidence="2">
        <name>Zn(2+)</name>
        <dbReference type="ChEBI" id="CHEBI:29105"/>
    </cofactor>
</comment>
<keyword evidence="7" id="KW-0378">Hydrolase</keyword>
<organism evidence="20 21">
    <name type="scientific">Candidatus Wirthbacteria bacterium CG2_30_54_11</name>
    <dbReference type="NCBI Taxonomy" id="1817892"/>
    <lineage>
        <taxon>Bacteria</taxon>
        <taxon>Candidatus Wirthbacteria</taxon>
    </lineage>
</organism>
<dbReference type="InterPro" id="IPR036388">
    <property type="entry name" value="WH-like_DNA-bd_sf"/>
</dbReference>
<dbReference type="GO" id="GO:0030894">
    <property type="term" value="C:replisome"/>
    <property type="evidence" value="ECO:0007669"/>
    <property type="project" value="TreeGrafter"/>
</dbReference>
<evidence type="ECO:0000313" key="21">
    <source>
        <dbReference type="Proteomes" id="UP000183245"/>
    </source>
</evidence>
<feature type="domain" description="Helicase ATP-binding" evidence="18">
    <location>
        <begin position="22"/>
        <end position="190"/>
    </location>
</feature>
<keyword evidence="14" id="KW-0413">Isomerase</keyword>
<dbReference type="SUPFAM" id="SSF46785">
    <property type="entry name" value="Winged helix' DNA-binding domain"/>
    <property type="match status" value="1"/>
</dbReference>
<dbReference type="InterPro" id="IPR002121">
    <property type="entry name" value="HRDC_dom"/>
</dbReference>
<dbReference type="Gene3D" id="1.10.150.80">
    <property type="entry name" value="HRDC domain"/>
    <property type="match status" value="1"/>
</dbReference>
<dbReference type="GO" id="GO:0006310">
    <property type="term" value="P:DNA recombination"/>
    <property type="evidence" value="ECO:0007669"/>
    <property type="project" value="UniProtKB-UniRule"/>
</dbReference>
<dbReference type="InterPro" id="IPR036390">
    <property type="entry name" value="WH_DNA-bd_sf"/>
</dbReference>
<dbReference type="PROSITE" id="PS51194">
    <property type="entry name" value="HELICASE_CTER"/>
    <property type="match status" value="1"/>
</dbReference>
<dbReference type="EMBL" id="MNZT01000052">
    <property type="protein sequence ID" value="OIP97569.1"/>
    <property type="molecule type" value="Genomic_DNA"/>
</dbReference>
<evidence type="ECO:0000256" key="6">
    <source>
        <dbReference type="ARBA" id="ARBA00022763"/>
    </source>
</evidence>
<evidence type="ECO:0000256" key="5">
    <source>
        <dbReference type="ARBA" id="ARBA00022741"/>
    </source>
</evidence>
<dbReference type="InterPro" id="IPR044876">
    <property type="entry name" value="HRDC_dom_sf"/>
</dbReference>
<dbReference type="SMART" id="SM00341">
    <property type="entry name" value="HRDC"/>
    <property type="match status" value="1"/>
</dbReference>
<accession>A0A1J5IK83</accession>
<evidence type="ECO:0000313" key="20">
    <source>
        <dbReference type="EMBL" id="OIP97569.1"/>
    </source>
</evidence>
<keyword evidence="8 20" id="KW-0347">Helicase</keyword>
<dbReference type="Gene3D" id="1.10.10.1390">
    <property type="entry name" value="ATP-dependent DNA helicase RecQ"/>
    <property type="match status" value="1"/>
</dbReference>
<dbReference type="Proteomes" id="UP000183245">
    <property type="component" value="Unassembled WGS sequence"/>
</dbReference>
<dbReference type="GO" id="GO:0006281">
    <property type="term" value="P:DNA repair"/>
    <property type="evidence" value="ECO:0007669"/>
    <property type="project" value="UniProtKB-KW"/>
</dbReference>
<dbReference type="SUPFAM" id="SSF52540">
    <property type="entry name" value="P-loop containing nucleoside triphosphate hydrolases"/>
    <property type="match status" value="1"/>
</dbReference>
<protein>
    <recommendedName>
        <fullName evidence="16">DNA helicase RecQ</fullName>
        <ecNumber evidence="16">5.6.2.4</ecNumber>
    </recommendedName>
</protein>
<evidence type="ECO:0000256" key="7">
    <source>
        <dbReference type="ARBA" id="ARBA00022801"/>
    </source>
</evidence>
<evidence type="ECO:0000256" key="3">
    <source>
        <dbReference type="ARBA" id="ARBA00005446"/>
    </source>
</evidence>
<evidence type="ECO:0000256" key="12">
    <source>
        <dbReference type="ARBA" id="ARBA00023172"/>
    </source>
</evidence>
<dbReference type="SUPFAM" id="SSF47819">
    <property type="entry name" value="HRDC-like"/>
    <property type="match status" value="1"/>
</dbReference>
<dbReference type="Pfam" id="PF00570">
    <property type="entry name" value="HRDC"/>
    <property type="match status" value="1"/>
</dbReference>
<proteinExistence type="inferred from homology"/>
<evidence type="ECO:0000259" key="18">
    <source>
        <dbReference type="PROSITE" id="PS51192"/>
    </source>
</evidence>
<sequence length="711" mass="79326">MLSLLKQYFGYDSFYPLQQEIITNVVAKKDTLAIMPTGGGKSLCYQLPAIRLPGLAVVISPLIALMKDQVDQLKMNGVEAELINSSLTAEEISGVQSAALTGQLKILYIAPERLGAYGFAEFLRLLPVSLIAIDEAHCISEWGHDFRPDYRQLRVLRDWFPTVPLIALTATATDRVRSDIITQLKLKEPAIFIASFDRPNLRYSVLPKKGMAASLLPLLDKYRGQSAILYCFSRKGTEELAHSLQQRGYKAAAYHGGLDSKTRTRVQDRFINDEIDIITATIAFGMGIDKSNVRLVVHCDLPKSVEGYYQETGRAGRDGLPADCVLFFSHGDRRKHAYFIDELKDEQERKQAWDKLEEVLKYGDLSTCRRAYLLGHFGEETAKENCAGCDVCLGQVTVEDATDITRIILTAVLQTGERFGMGYLASVLLGKPSDRIASSRHDRLPSFGALQGHKTAELNAVMRKLISLGLLKQSPGEYPVVLMTPKGHQFLDQKETIDLPSVLRSTGGRTKKLSAEDENFDQGLFDRLRSLRKELADRRGVPPYVIFGDRTLREMAVYYPQSEGSLLTIYGVGAQKWEQFGADFLTIIRKYAAETGVVEVKKGFIPKITRRLLGSTFGQTKELLTQGLTSAQIARKRGLAEGTILSHLEKLLEQEPKLPIDHLKPPSDNLRAIGEAFQKTGGWAMAPVKEILGEAYSYDEIRLARIFLTRE</sequence>
<dbReference type="InterPro" id="IPR032284">
    <property type="entry name" value="RecQ_Zn-bd"/>
</dbReference>
<dbReference type="GO" id="GO:0046872">
    <property type="term" value="F:metal ion binding"/>
    <property type="evidence" value="ECO:0007669"/>
    <property type="project" value="UniProtKB-KW"/>
</dbReference>
<keyword evidence="4" id="KW-0479">Metal-binding</keyword>
<dbReference type="CDD" id="cd17920">
    <property type="entry name" value="DEXHc_RecQ"/>
    <property type="match status" value="1"/>
</dbReference>
<evidence type="ECO:0000256" key="8">
    <source>
        <dbReference type="ARBA" id="ARBA00022806"/>
    </source>
</evidence>
<keyword evidence="5" id="KW-0547">Nucleotide-binding</keyword>
<evidence type="ECO:0000256" key="4">
    <source>
        <dbReference type="ARBA" id="ARBA00022723"/>
    </source>
</evidence>
<dbReference type="STRING" id="1817892.AUK40_02945"/>
<dbReference type="Gene3D" id="3.40.50.300">
    <property type="entry name" value="P-loop containing nucleotide triphosphate hydrolases"/>
    <property type="match status" value="2"/>
</dbReference>
<dbReference type="Pfam" id="PF16124">
    <property type="entry name" value="RecQ_Zn_bind"/>
    <property type="match status" value="1"/>
</dbReference>
<dbReference type="PROSITE" id="PS51192">
    <property type="entry name" value="HELICASE_ATP_BIND_1"/>
    <property type="match status" value="1"/>
</dbReference>
<dbReference type="GO" id="GO:0043590">
    <property type="term" value="C:bacterial nucleoid"/>
    <property type="evidence" value="ECO:0007669"/>
    <property type="project" value="TreeGrafter"/>
</dbReference>
<keyword evidence="12" id="KW-0233">DNA recombination</keyword>
<dbReference type="InterPro" id="IPR006293">
    <property type="entry name" value="DNA_helicase_ATP-dep_RecQ_bac"/>
</dbReference>
<dbReference type="AlphaFoldDB" id="A0A1J5IK83"/>
<dbReference type="InterPro" id="IPR029491">
    <property type="entry name" value="Helicase_HTH"/>
</dbReference>
<dbReference type="PANTHER" id="PTHR13710">
    <property type="entry name" value="DNA HELICASE RECQ FAMILY MEMBER"/>
    <property type="match status" value="1"/>
</dbReference>